<keyword evidence="1" id="KW-0732">Signal</keyword>
<evidence type="ECO:0000313" key="2">
    <source>
        <dbReference type="EMBL" id="MBX7487254.1"/>
    </source>
</evidence>
<organism evidence="2 3">
    <name type="scientific">Qipengyuania pacifica</name>
    <dbReference type="NCBI Taxonomy" id="2860199"/>
    <lineage>
        <taxon>Bacteria</taxon>
        <taxon>Pseudomonadati</taxon>
        <taxon>Pseudomonadota</taxon>
        <taxon>Alphaproteobacteria</taxon>
        <taxon>Sphingomonadales</taxon>
        <taxon>Erythrobacteraceae</taxon>
        <taxon>Qipengyuania</taxon>
    </lineage>
</organism>
<feature type="signal peptide" evidence="1">
    <location>
        <begin position="1"/>
        <end position="20"/>
    </location>
</feature>
<name>A0ABS7JEU6_9SPHN</name>
<dbReference type="RefSeq" id="WP_221596659.1">
    <property type="nucleotide sequence ID" value="NZ_JAIGNQ010000001.1"/>
</dbReference>
<dbReference type="EMBL" id="JAIGNQ010000001">
    <property type="protein sequence ID" value="MBX7487254.1"/>
    <property type="molecule type" value="Genomic_DNA"/>
</dbReference>
<sequence length="165" mass="17705">MNRNLIATTGIAALALTALAAPAPADAQYRQTISHDPAKCASGKGPAVRVTITDIKESGGIIRVQSYRGTKEDWLEKGKWIYRMEAPAKAGTMTFCMPVPKPGVYGIAVRHDVNGNGSTDIFKDGGAMSNNPSINIFNLGKPSYKKTAFNVGSGVESISIRMRYR</sequence>
<feature type="chain" id="PRO_5046308444" evidence="1">
    <location>
        <begin position="21"/>
        <end position="165"/>
    </location>
</feature>
<reference evidence="2 3" key="1">
    <citation type="submission" date="2021-08" db="EMBL/GenBank/DDBJ databases">
        <title>Comparative Genomics Analysis of the Genus Qipengyuania Reveals Extensive Genetic Diversity and Metabolic Versatility, Including the Description of Fifteen Novel Species.</title>
        <authorList>
            <person name="Liu Y."/>
        </authorList>
    </citation>
    <scope>NUCLEOTIDE SEQUENCE [LARGE SCALE GENOMIC DNA]</scope>
    <source>
        <strain evidence="2 3">GH25</strain>
    </source>
</reference>
<accession>A0ABS7JEU6</accession>
<comment type="caution">
    <text evidence="2">The sequence shown here is derived from an EMBL/GenBank/DDBJ whole genome shotgun (WGS) entry which is preliminary data.</text>
</comment>
<gene>
    <name evidence="2" type="ORF">K3177_01880</name>
</gene>
<evidence type="ECO:0000256" key="1">
    <source>
        <dbReference type="SAM" id="SignalP"/>
    </source>
</evidence>
<dbReference type="Pfam" id="PF09912">
    <property type="entry name" value="DUF2141"/>
    <property type="match status" value="1"/>
</dbReference>
<evidence type="ECO:0000313" key="3">
    <source>
        <dbReference type="Proteomes" id="UP000776651"/>
    </source>
</evidence>
<keyword evidence="3" id="KW-1185">Reference proteome</keyword>
<dbReference type="InterPro" id="IPR018673">
    <property type="entry name" value="DUF2141"/>
</dbReference>
<proteinExistence type="predicted"/>
<dbReference type="Proteomes" id="UP000776651">
    <property type="component" value="Unassembled WGS sequence"/>
</dbReference>
<protein>
    <submittedName>
        <fullName evidence="2">DUF2141 domain-containing protein</fullName>
    </submittedName>
</protein>